<dbReference type="GO" id="GO:0016887">
    <property type="term" value="F:ATP hydrolysis activity"/>
    <property type="evidence" value="ECO:0007669"/>
    <property type="project" value="InterPro"/>
</dbReference>
<accession>A0A553EAW4</accession>
<dbReference type="AlphaFoldDB" id="A0A553EAW4"/>
<evidence type="ECO:0000313" key="2">
    <source>
        <dbReference type="EMBL" id="TRX42170.1"/>
    </source>
</evidence>
<comment type="caution">
    <text evidence="2">The sequence shown here is derived from an EMBL/GenBank/DDBJ whole genome shotgun (WGS) entry which is preliminary data.</text>
</comment>
<keyword evidence="3" id="KW-1185">Reference proteome</keyword>
<gene>
    <name evidence="2" type="ORF">FNW21_02570</name>
</gene>
<dbReference type="InterPro" id="IPR003959">
    <property type="entry name" value="ATPase_AAA_core"/>
</dbReference>
<dbReference type="PANTHER" id="PTHR40396">
    <property type="entry name" value="ATPASE-LIKE PROTEIN"/>
    <property type="match status" value="1"/>
</dbReference>
<dbReference type="SUPFAM" id="SSF52540">
    <property type="entry name" value="P-loop containing nucleoside triphosphate hydrolases"/>
    <property type="match status" value="1"/>
</dbReference>
<sequence length="404" mass="46808">MLLEFTVGNFLSFKDKKTFSLEAGSISEHKDNVVKEGKYKVLRSAVIYGANSSGKSNFIKALDFMVTTVKNSSKLNSTDKLNAKPFLLNTETENQPSFFEMLFTESNNRYRYGFELDNDKIHSEWLYILNENSKKEELYFIRNIDGIGVADIFDEAKGLENKTRDNGFFISVSDQFNNKIGMLLMRSFKDIWIRSGIDHKDSLAMTDVIYTSETNDKNDLLSFIKKLDFGFTKFEIENVDNISFRDRIVTKHKVYDINGNVVNELDFKLSDQESSGTNKIFDLAGFIIYTLRFGLILIIDELDSKLHPILTQEIIKIFNNPETNPNNAQLIFTTHDTNLLGANLFRRDQIWFTEKDDFEATDMYSLLEFKDEDGNTIRKDRSFEKDYIRGRYGAIPYITNLQEM</sequence>
<evidence type="ECO:0000313" key="3">
    <source>
        <dbReference type="Proteomes" id="UP000316371"/>
    </source>
</evidence>
<keyword evidence="2" id="KW-0067">ATP-binding</keyword>
<feature type="domain" description="ATPase AAA-type core" evidence="1">
    <location>
        <begin position="45"/>
        <end position="340"/>
    </location>
</feature>
<organism evidence="2 3">
    <name type="scientific">Flavobacterium restrictum</name>
    <dbReference type="NCBI Taxonomy" id="2594428"/>
    <lineage>
        <taxon>Bacteria</taxon>
        <taxon>Pseudomonadati</taxon>
        <taxon>Bacteroidota</taxon>
        <taxon>Flavobacteriia</taxon>
        <taxon>Flavobacteriales</taxon>
        <taxon>Flavobacteriaceae</taxon>
        <taxon>Flavobacterium</taxon>
    </lineage>
</organism>
<keyword evidence="2" id="KW-0547">Nucleotide-binding</keyword>
<dbReference type="CDD" id="cd00267">
    <property type="entry name" value="ABC_ATPase"/>
    <property type="match status" value="1"/>
</dbReference>
<dbReference type="Gene3D" id="3.40.50.300">
    <property type="entry name" value="P-loop containing nucleotide triphosphate hydrolases"/>
    <property type="match status" value="1"/>
</dbReference>
<dbReference type="InterPro" id="IPR027417">
    <property type="entry name" value="P-loop_NTPase"/>
</dbReference>
<dbReference type="RefSeq" id="WP_144255180.1">
    <property type="nucleotide sequence ID" value="NZ_VJZT01000002.1"/>
</dbReference>
<dbReference type="EMBL" id="VJZT01000002">
    <property type="protein sequence ID" value="TRX42170.1"/>
    <property type="molecule type" value="Genomic_DNA"/>
</dbReference>
<reference evidence="2 3" key="1">
    <citation type="submission" date="2019-07" db="EMBL/GenBank/DDBJ databases">
        <title>Novel species of Flavobacterium.</title>
        <authorList>
            <person name="Liu Q."/>
            <person name="Xin Y.-H."/>
        </authorList>
    </citation>
    <scope>NUCLEOTIDE SEQUENCE [LARGE SCALE GENOMIC DNA]</scope>
    <source>
        <strain evidence="2 3">LB1R34</strain>
    </source>
</reference>
<dbReference type="GO" id="GO:0005524">
    <property type="term" value="F:ATP binding"/>
    <property type="evidence" value="ECO:0007669"/>
    <property type="project" value="UniProtKB-KW"/>
</dbReference>
<evidence type="ECO:0000259" key="1">
    <source>
        <dbReference type="Pfam" id="PF13304"/>
    </source>
</evidence>
<proteinExistence type="predicted"/>
<name>A0A553EAW4_9FLAO</name>
<dbReference type="OrthoDB" id="9809324at2"/>
<dbReference type="Pfam" id="PF13304">
    <property type="entry name" value="AAA_21"/>
    <property type="match status" value="1"/>
</dbReference>
<dbReference type="Proteomes" id="UP000316371">
    <property type="component" value="Unassembled WGS sequence"/>
</dbReference>
<dbReference type="PANTHER" id="PTHR40396:SF1">
    <property type="entry name" value="ATPASE AAA-TYPE CORE DOMAIN-CONTAINING PROTEIN"/>
    <property type="match status" value="1"/>
</dbReference>
<protein>
    <submittedName>
        <fullName evidence="2">ATP-binding protein</fullName>
    </submittedName>
</protein>